<comment type="caution">
    <text evidence="3">The sequence shown here is derived from an EMBL/GenBank/DDBJ whole genome shotgun (WGS) entry which is preliminary data.</text>
</comment>
<keyword evidence="2" id="KW-1133">Transmembrane helix</keyword>
<evidence type="ECO:0000256" key="1">
    <source>
        <dbReference type="SAM" id="MobiDB-lite"/>
    </source>
</evidence>
<keyword evidence="2" id="KW-0472">Membrane</keyword>
<keyword evidence="4" id="KW-1185">Reference proteome</keyword>
<gene>
    <name evidence="3" type="ORF">Pfl04_41940</name>
</gene>
<dbReference type="RefSeq" id="WP_239075663.1">
    <property type="nucleotide sequence ID" value="NZ_BAAAQJ010000041.1"/>
</dbReference>
<evidence type="ECO:0000256" key="2">
    <source>
        <dbReference type="SAM" id="Phobius"/>
    </source>
</evidence>
<evidence type="ECO:0000313" key="4">
    <source>
        <dbReference type="Proteomes" id="UP000653674"/>
    </source>
</evidence>
<dbReference type="AlphaFoldDB" id="A0A8J3LYN2"/>
<feature type="compositionally biased region" description="Basic and acidic residues" evidence="1">
    <location>
        <begin position="66"/>
        <end position="75"/>
    </location>
</feature>
<feature type="region of interest" description="Disordered" evidence="1">
    <location>
        <begin position="114"/>
        <end position="158"/>
    </location>
</feature>
<dbReference type="Proteomes" id="UP000653674">
    <property type="component" value="Unassembled WGS sequence"/>
</dbReference>
<name>A0A8J3LYN2_9ACTN</name>
<organism evidence="3 4">
    <name type="scientific">Planosporangium flavigriseum</name>
    <dbReference type="NCBI Taxonomy" id="373681"/>
    <lineage>
        <taxon>Bacteria</taxon>
        <taxon>Bacillati</taxon>
        <taxon>Actinomycetota</taxon>
        <taxon>Actinomycetes</taxon>
        <taxon>Micromonosporales</taxon>
        <taxon>Micromonosporaceae</taxon>
        <taxon>Planosporangium</taxon>
    </lineage>
</organism>
<reference evidence="3" key="1">
    <citation type="submission" date="2021-01" db="EMBL/GenBank/DDBJ databases">
        <title>Whole genome shotgun sequence of Planosporangium flavigriseum NBRC 105377.</title>
        <authorList>
            <person name="Komaki H."/>
            <person name="Tamura T."/>
        </authorList>
    </citation>
    <scope>NUCLEOTIDE SEQUENCE</scope>
    <source>
        <strain evidence="3">NBRC 105377</strain>
    </source>
</reference>
<feature type="compositionally biased region" description="Low complexity" evidence="1">
    <location>
        <begin position="16"/>
        <end position="39"/>
    </location>
</feature>
<dbReference type="EMBL" id="BONU01000037">
    <property type="protein sequence ID" value="GIG75790.1"/>
    <property type="molecule type" value="Genomic_DNA"/>
</dbReference>
<sequence length="328" mass="34827">MTEQPSPWARPPAGSPDPAGATAYPTATPATTQSALPLTNPTGYRAGAVTRSAPMTLPPISVPAEKPPDPAEKPPDPAVRNRRMMWWFGGTALGVVAIGVVVVLAMAMTGGGSPFSKRLAGPTDTRPDLAKLCPPPSEDAGSGAPAAPPPPGPRTVDAESGISYAAFGDPWLPWHDLWTKGTLHVSYRVGQYFVTENYLDEAGFQSEYLASVLSGSVPAANNDALSLDLECTGRQVAADVRAEYYPQPNTMDVLREEQTTLGGRPAWVTTFRMHFHRPGLKATDELVGLALVDVGRPRAAILYVSIPGTHHQYDWVVDSVLNSIRAVG</sequence>
<evidence type="ECO:0000313" key="3">
    <source>
        <dbReference type="EMBL" id="GIG75790.1"/>
    </source>
</evidence>
<feature type="region of interest" description="Disordered" evidence="1">
    <location>
        <begin position="1"/>
        <end position="77"/>
    </location>
</feature>
<protein>
    <submittedName>
        <fullName evidence="3">Uncharacterized protein</fullName>
    </submittedName>
</protein>
<feature type="transmembrane region" description="Helical" evidence="2">
    <location>
        <begin position="84"/>
        <end position="108"/>
    </location>
</feature>
<keyword evidence="2" id="KW-0812">Transmembrane</keyword>
<proteinExistence type="predicted"/>
<accession>A0A8J3LYN2</accession>